<dbReference type="STRING" id="7998.ENSIPUP00000018837"/>
<feature type="compositionally biased region" description="Basic and acidic residues" evidence="4">
    <location>
        <begin position="79"/>
        <end position="91"/>
    </location>
</feature>
<dbReference type="Proteomes" id="UP000221080">
    <property type="component" value="Chromosome 1"/>
</dbReference>
<dbReference type="GO" id="GO:0005829">
    <property type="term" value="C:cytosol"/>
    <property type="evidence" value="ECO:0007669"/>
    <property type="project" value="TreeGrafter"/>
</dbReference>
<feature type="region of interest" description="Disordered" evidence="4">
    <location>
        <begin position="591"/>
        <end position="631"/>
    </location>
</feature>
<feature type="region of interest" description="Disordered" evidence="4">
    <location>
        <begin position="1"/>
        <end position="143"/>
    </location>
</feature>
<organism evidence="5 6">
    <name type="scientific">Ictalurus punctatus</name>
    <name type="common">Channel catfish</name>
    <name type="synonym">Silurus punctatus</name>
    <dbReference type="NCBI Taxonomy" id="7998"/>
    <lineage>
        <taxon>Eukaryota</taxon>
        <taxon>Metazoa</taxon>
        <taxon>Chordata</taxon>
        <taxon>Craniata</taxon>
        <taxon>Vertebrata</taxon>
        <taxon>Euteleostomi</taxon>
        <taxon>Actinopterygii</taxon>
        <taxon>Neopterygii</taxon>
        <taxon>Teleostei</taxon>
        <taxon>Ostariophysi</taxon>
        <taxon>Siluriformes</taxon>
        <taxon>Ictaluridae</taxon>
        <taxon>Ictalurus</taxon>
    </lineage>
</organism>
<proteinExistence type="predicted"/>
<dbReference type="GeneID" id="108269240"/>
<keyword evidence="5" id="KW-1185">Reference proteome</keyword>
<feature type="compositionally biased region" description="Basic and acidic residues" evidence="4">
    <location>
        <begin position="20"/>
        <end position="44"/>
    </location>
</feature>
<dbReference type="Pfam" id="PF00023">
    <property type="entry name" value="Ank"/>
    <property type="match status" value="1"/>
</dbReference>
<protein>
    <submittedName>
        <fullName evidence="6">B-cell lymphoma 3 protein</fullName>
    </submittedName>
</protein>
<evidence type="ECO:0000256" key="4">
    <source>
        <dbReference type="SAM" id="MobiDB-lite"/>
    </source>
</evidence>
<dbReference type="GO" id="GO:0051059">
    <property type="term" value="F:NF-kappaB binding"/>
    <property type="evidence" value="ECO:0007669"/>
    <property type="project" value="TreeGrafter"/>
</dbReference>
<dbReference type="SUPFAM" id="SSF48403">
    <property type="entry name" value="Ankyrin repeat"/>
    <property type="match status" value="1"/>
</dbReference>
<feature type="compositionally biased region" description="Basic and acidic residues" evidence="4">
    <location>
        <begin position="106"/>
        <end position="117"/>
    </location>
</feature>
<dbReference type="GO" id="GO:0071356">
    <property type="term" value="P:cellular response to tumor necrosis factor"/>
    <property type="evidence" value="ECO:0007669"/>
    <property type="project" value="TreeGrafter"/>
</dbReference>
<dbReference type="Gene3D" id="1.25.40.20">
    <property type="entry name" value="Ankyrin repeat-containing domain"/>
    <property type="match status" value="1"/>
</dbReference>
<dbReference type="PROSITE" id="PS50297">
    <property type="entry name" value="ANK_REP_REGION"/>
    <property type="match status" value="4"/>
</dbReference>
<dbReference type="PROSITE" id="PS50088">
    <property type="entry name" value="ANK_REPEAT"/>
    <property type="match status" value="5"/>
</dbReference>
<feature type="repeat" description="ANK" evidence="3">
    <location>
        <begin position="393"/>
        <end position="425"/>
    </location>
</feature>
<dbReference type="AlphaFoldDB" id="A0A2D0RIW5"/>
<dbReference type="PANTHER" id="PTHR46680">
    <property type="entry name" value="NF-KAPPA-B INHIBITOR ALPHA"/>
    <property type="match status" value="1"/>
</dbReference>
<evidence type="ECO:0000256" key="1">
    <source>
        <dbReference type="ARBA" id="ARBA00022737"/>
    </source>
</evidence>
<dbReference type="InterPro" id="IPR002110">
    <property type="entry name" value="Ankyrin_rpt"/>
</dbReference>
<feature type="compositionally biased region" description="Polar residues" evidence="4">
    <location>
        <begin position="453"/>
        <end position="510"/>
    </location>
</feature>
<feature type="repeat" description="ANK" evidence="3">
    <location>
        <begin position="215"/>
        <end position="251"/>
    </location>
</feature>
<evidence type="ECO:0000256" key="2">
    <source>
        <dbReference type="ARBA" id="ARBA00023043"/>
    </source>
</evidence>
<dbReference type="InterPro" id="IPR051070">
    <property type="entry name" value="NF-kappa-B_inhibitor"/>
</dbReference>
<dbReference type="CTD" id="602"/>
<feature type="repeat" description="ANK" evidence="3">
    <location>
        <begin position="326"/>
        <end position="358"/>
    </location>
</feature>
<keyword evidence="2 3" id="KW-0040">ANK repeat</keyword>
<dbReference type="KEGG" id="ipu:108269240"/>
<evidence type="ECO:0000313" key="5">
    <source>
        <dbReference type="Proteomes" id="UP000221080"/>
    </source>
</evidence>
<dbReference type="Pfam" id="PF12796">
    <property type="entry name" value="Ank_2"/>
    <property type="match status" value="2"/>
</dbReference>
<name>A0A2D0RIW5_ICTPU</name>
<evidence type="ECO:0000256" key="3">
    <source>
        <dbReference type="PROSITE-ProRule" id="PRU00023"/>
    </source>
</evidence>
<reference evidence="5" key="1">
    <citation type="journal article" date="2016" name="Nat. Commun.">
        <title>The channel catfish genome sequence provides insights into the evolution of scale formation in teleosts.</title>
        <authorList>
            <person name="Liu Z."/>
            <person name="Liu S."/>
            <person name="Yao J."/>
            <person name="Bao L."/>
            <person name="Zhang J."/>
            <person name="Li Y."/>
            <person name="Jiang C."/>
            <person name="Sun L."/>
            <person name="Wang R."/>
            <person name="Zhang Y."/>
            <person name="Zhou T."/>
            <person name="Zeng Q."/>
            <person name="Fu Q."/>
            <person name="Gao S."/>
            <person name="Li N."/>
            <person name="Koren S."/>
            <person name="Jiang Y."/>
            <person name="Zimin A."/>
            <person name="Xu P."/>
            <person name="Phillippy A.M."/>
            <person name="Geng X."/>
            <person name="Song L."/>
            <person name="Sun F."/>
            <person name="Li C."/>
            <person name="Wang X."/>
            <person name="Chen A."/>
            <person name="Jin Y."/>
            <person name="Yuan Z."/>
            <person name="Yang Y."/>
            <person name="Tan S."/>
            <person name="Peatman E."/>
            <person name="Lu J."/>
            <person name="Qin Z."/>
            <person name="Dunham R."/>
            <person name="Li Z."/>
            <person name="Sonstegard T."/>
            <person name="Feng J."/>
            <person name="Danzmann R.G."/>
            <person name="Schroeder S."/>
            <person name="Scheffler B."/>
            <person name="Duke M.V."/>
            <person name="Ballard L."/>
            <person name="Kucuktas H."/>
            <person name="Kaltenboeck L."/>
            <person name="Liu H."/>
            <person name="Armbruster J."/>
            <person name="Xie Y."/>
            <person name="Kirby M.L."/>
            <person name="Tian Y."/>
            <person name="Flanagan M.E."/>
            <person name="Mu W."/>
            <person name="Waldbieser G.C."/>
        </authorList>
    </citation>
    <scope>NUCLEOTIDE SEQUENCE [LARGE SCALE GENOMIC DNA]</scope>
    <source>
        <strain evidence="5">SDA103</strain>
    </source>
</reference>
<accession>A0A2D0RIW5</accession>
<reference evidence="6" key="2">
    <citation type="submission" date="2025-08" db="UniProtKB">
        <authorList>
            <consortium name="RefSeq"/>
        </authorList>
    </citation>
    <scope>IDENTIFICATION</scope>
    <source>
        <tissue evidence="6">Blood</tissue>
    </source>
</reference>
<evidence type="ECO:0000313" key="6">
    <source>
        <dbReference type="RefSeq" id="XP_017330474.1"/>
    </source>
</evidence>
<dbReference type="PRINTS" id="PR01415">
    <property type="entry name" value="ANKYRIN"/>
</dbReference>
<feature type="repeat" description="ANK" evidence="3">
    <location>
        <begin position="360"/>
        <end position="392"/>
    </location>
</feature>
<gene>
    <name evidence="6" type="primary">bcl3</name>
</gene>
<keyword evidence="1" id="KW-0677">Repeat</keyword>
<dbReference type="SMART" id="SM00248">
    <property type="entry name" value="ANK"/>
    <property type="match status" value="6"/>
</dbReference>
<dbReference type="RefSeq" id="XP_017330474.1">
    <property type="nucleotide sequence ID" value="XM_017474985.3"/>
</dbReference>
<dbReference type="OMA" id="DSRNYEG"/>
<feature type="repeat" description="ANK" evidence="3">
    <location>
        <begin position="252"/>
        <end position="284"/>
    </location>
</feature>
<dbReference type="InterPro" id="IPR036770">
    <property type="entry name" value="Ankyrin_rpt-contain_sf"/>
</dbReference>
<sequence length="631" mass="68746">MTMTMSGVHTEASAPLDLRTTTRDITDRTTRQTKIVDRTPKIEEVECSSRGSPTLSPAIKPGSKEFKDSHGQATVASEVKCERLTDSDGKSPETCTSKLPIRKRPVRTDHKPLDRSESTVGEPPGKVLKTDSSPSPAKVPKCSSVRSGLNAETQQFVPSPVPGGAHSDLQLVPTTPYYTFYPSHLYASTLTPLHVLEDTDRLRHEVDLATHQDEDGDTALHIAVAQENKAVVHCLIHILRQARKDLDLYNNLRQTPLHLAVITHQPCVVEVLLQGGADPGALDRNGQTALHLCCEHQQEACLRIILSHLSRLPCCPSACLNNRNFEGLTPLHLAVQDGNKKLAKMLLDSGADINAVDIKSGRSPLIHAVEKSCMEMINFLVENGCNVNSQSYSGNTALHIACGRGEVEAVRVLLKNGADSSLKNYHNDTAVMVAKNKKVSDVLRGKPTRGHNLKTQNSFNGTPSPNNLSLSPLATPNPHRSTSLSPTAPRTYSPHSQSGESRSGNLSPVETQEAEDLQMTSRTFHDMVSVNSADYVLSIHPFSLYQPHRYDTLMPSGPHIHVMPGHSPYYPNVQRPLYASDTPFILIPARNGLPVSHRSPSQPTGIQSRPSSHNSDQSDISNLSASTGEKT</sequence>
<feature type="region of interest" description="Disordered" evidence="4">
    <location>
        <begin position="436"/>
        <end position="515"/>
    </location>
</feature>
<feature type="compositionally biased region" description="Polar residues" evidence="4">
    <location>
        <begin position="598"/>
        <end position="631"/>
    </location>
</feature>
<dbReference type="OrthoDB" id="10254947at2759"/>
<dbReference type="PANTHER" id="PTHR46680:SF2">
    <property type="entry name" value="NF-KAPPA-B INHIBITOR ZETA"/>
    <property type="match status" value="1"/>
</dbReference>